<feature type="chain" id="PRO_5001944691" description="Tetratricopeptide repeat protein" evidence="1">
    <location>
        <begin position="22"/>
        <end position="307"/>
    </location>
</feature>
<feature type="signal peptide" evidence="1">
    <location>
        <begin position="1"/>
        <end position="21"/>
    </location>
</feature>
<dbReference type="OrthoDB" id="977247at2"/>
<dbReference type="STRING" id="153721.MYP_4176"/>
<dbReference type="AlphaFoldDB" id="A0A098LIY1"/>
<comment type="caution">
    <text evidence="2">The sequence shown here is derived from an EMBL/GenBank/DDBJ whole genome shotgun (WGS) entry which is preliminary data.</text>
</comment>
<keyword evidence="1" id="KW-0732">Signal</keyword>
<name>A0A098LIY1_9BACT</name>
<evidence type="ECO:0008006" key="4">
    <source>
        <dbReference type="Google" id="ProtNLM"/>
    </source>
</evidence>
<keyword evidence="3" id="KW-1185">Reference proteome</keyword>
<organism evidence="2 3">
    <name type="scientific">Sporocytophaga myxococcoides</name>
    <dbReference type="NCBI Taxonomy" id="153721"/>
    <lineage>
        <taxon>Bacteria</taxon>
        <taxon>Pseudomonadati</taxon>
        <taxon>Bacteroidota</taxon>
        <taxon>Cytophagia</taxon>
        <taxon>Cytophagales</taxon>
        <taxon>Cytophagaceae</taxon>
        <taxon>Sporocytophaga</taxon>
    </lineage>
</organism>
<sequence>MKTKALQIISLLFFISTTVFSQDNLFTVLATKGANKYASSGSSEWKAITPGKKLLKDDKLSIDENGYIGLVHKSGKTIEIKKAGVYEVAKLNGEVAAQNSSITKKYVDYVTSEISNGGSENMASNRHKYMDVTGSVERDVPAIKVLAPKESFVIGLPVLLKWKPVAGAKSYAVTVKNLFDEPVYSIEVENNFVILDFSKLNIQKDKVYGYQIETKGAERFAKFEGYSFKYLPEDKAAKVSKEADELKANLNEETALNKIILATFYEDQNLLLNALECYETALKLSPDIEEYKIAYGKFLNRNKLAEK</sequence>
<dbReference type="eggNOG" id="ENOG5032BUM">
    <property type="taxonomic scope" value="Bacteria"/>
</dbReference>
<evidence type="ECO:0000313" key="2">
    <source>
        <dbReference type="EMBL" id="GAL86946.1"/>
    </source>
</evidence>
<reference evidence="2 3" key="1">
    <citation type="submission" date="2014-09" db="EMBL/GenBank/DDBJ databases">
        <title>Sporocytophaga myxococcoides PG-01 genome sequencing.</title>
        <authorList>
            <person name="Liu L."/>
            <person name="Gao P.J."/>
            <person name="Chen G.J."/>
            <person name="Wang L.S."/>
        </authorList>
    </citation>
    <scope>NUCLEOTIDE SEQUENCE [LARGE SCALE GENOMIC DNA]</scope>
    <source>
        <strain evidence="2 3">PG-01</strain>
    </source>
</reference>
<dbReference type="RefSeq" id="WP_045467548.1">
    <property type="nucleotide sequence ID" value="NZ_BBLT01000010.1"/>
</dbReference>
<dbReference type="EMBL" id="BBLT01000010">
    <property type="protein sequence ID" value="GAL86946.1"/>
    <property type="molecule type" value="Genomic_DNA"/>
</dbReference>
<dbReference type="Proteomes" id="UP000030185">
    <property type="component" value="Unassembled WGS sequence"/>
</dbReference>
<evidence type="ECO:0000313" key="3">
    <source>
        <dbReference type="Proteomes" id="UP000030185"/>
    </source>
</evidence>
<proteinExistence type="predicted"/>
<accession>A0A098LIY1</accession>
<gene>
    <name evidence="2" type="ORF">MYP_4176</name>
</gene>
<protein>
    <recommendedName>
        <fullName evidence="4">Tetratricopeptide repeat protein</fullName>
    </recommendedName>
</protein>
<evidence type="ECO:0000256" key="1">
    <source>
        <dbReference type="SAM" id="SignalP"/>
    </source>
</evidence>